<dbReference type="InterPro" id="IPR011129">
    <property type="entry name" value="CSD"/>
</dbReference>
<dbReference type="OrthoDB" id="9805039at2"/>
<dbReference type="GO" id="GO:0003676">
    <property type="term" value="F:nucleic acid binding"/>
    <property type="evidence" value="ECO:0007669"/>
    <property type="project" value="InterPro"/>
</dbReference>
<keyword evidence="6" id="KW-1185">Reference proteome</keyword>
<dbReference type="InterPro" id="IPR012156">
    <property type="entry name" value="Cold_shock_CspA"/>
</dbReference>
<reference evidence="5 6" key="1">
    <citation type="submission" date="2018-04" db="EMBL/GenBank/DDBJ databases">
        <title>Sphingobacterium cortibacter sp. nov.</title>
        <authorList>
            <person name="Li Y."/>
        </authorList>
    </citation>
    <scope>NUCLEOTIDE SEQUENCE [LARGE SCALE GENOMIC DNA]</scope>
    <source>
        <strain evidence="5 6">2c-3</strain>
    </source>
</reference>
<dbReference type="CDD" id="cd04458">
    <property type="entry name" value="CSP_CDS"/>
    <property type="match status" value="1"/>
</dbReference>
<comment type="caution">
    <text evidence="5">The sequence shown here is derived from an EMBL/GenBank/DDBJ whole genome shotgun (WGS) entry which is preliminary data.</text>
</comment>
<dbReference type="GO" id="GO:0005829">
    <property type="term" value="C:cytosol"/>
    <property type="evidence" value="ECO:0007669"/>
    <property type="project" value="UniProtKB-ARBA"/>
</dbReference>
<accession>A0A2T8HMV3</accession>
<dbReference type="PROSITE" id="PS00352">
    <property type="entry name" value="CSD_1"/>
    <property type="match status" value="1"/>
</dbReference>
<dbReference type="PRINTS" id="PR00050">
    <property type="entry name" value="COLDSHOCK"/>
</dbReference>
<dbReference type="Gene3D" id="6.20.370.130">
    <property type="match status" value="1"/>
</dbReference>
<evidence type="ECO:0000313" key="6">
    <source>
        <dbReference type="Proteomes" id="UP000245627"/>
    </source>
</evidence>
<dbReference type="RefSeq" id="WP_066754255.1">
    <property type="nucleotide sequence ID" value="NZ_QDKG01000001.1"/>
</dbReference>
<dbReference type="InterPro" id="IPR012340">
    <property type="entry name" value="NA-bd_OB-fold"/>
</dbReference>
<evidence type="ECO:0000256" key="3">
    <source>
        <dbReference type="RuleBase" id="RU000408"/>
    </source>
</evidence>
<dbReference type="EMBL" id="QDKG01000001">
    <property type="protein sequence ID" value="PVH26632.1"/>
    <property type="molecule type" value="Genomic_DNA"/>
</dbReference>
<protein>
    <submittedName>
        <fullName evidence="5">Cold-shock protein</fullName>
    </submittedName>
</protein>
<comment type="subcellular location">
    <subcellularLocation>
        <location evidence="1 3">Cytoplasm</location>
    </subcellularLocation>
</comment>
<dbReference type="PIRSF" id="PIRSF002599">
    <property type="entry name" value="Cold_shock_A"/>
    <property type="match status" value="1"/>
</dbReference>
<evidence type="ECO:0000313" key="5">
    <source>
        <dbReference type="EMBL" id="PVH26632.1"/>
    </source>
</evidence>
<dbReference type="Gene3D" id="2.40.50.140">
    <property type="entry name" value="Nucleic acid-binding proteins"/>
    <property type="match status" value="1"/>
</dbReference>
<name>A0A2T8HMV3_9SPHI</name>
<dbReference type="AlphaFoldDB" id="A0A2T8HMV3"/>
<sequence>MQEGIVKFFNETKGFGFITPNDGGQEVFVHVSGLTQDIREHDHVSFEVEQGRKGPNAVNVKLI</sequence>
<proteinExistence type="predicted"/>
<evidence type="ECO:0000259" key="4">
    <source>
        <dbReference type="PROSITE" id="PS51857"/>
    </source>
</evidence>
<dbReference type="SMART" id="SM00357">
    <property type="entry name" value="CSP"/>
    <property type="match status" value="1"/>
</dbReference>
<dbReference type="SUPFAM" id="SSF50249">
    <property type="entry name" value="Nucleic acid-binding proteins"/>
    <property type="match status" value="1"/>
</dbReference>
<dbReference type="InterPro" id="IPR002059">
    <property type="entry name" value="CSP_DNA-bd"/>
</dbReference>
<dbReference type="PROSITE" id="PS51857">
    <property type="entry name" value="CSD_2"/>
    <property type="match status" value="1"/>
</dbReference>
<organism evidence="5 6">
    <name type="scientific">Sphingobacterium corticibacter</name>
    <dbReference type="NCBI Taxonomy" id="2171749"/>
    <lineage>
        <taxon>Bacteria</taxon>
        <taxon>Pseudomonadati</taxon>
        <taxon>Bacteroidota</taxon>
        <taxon>Sphingobacteriia</taxon>
        <taxon>Sphingobacteriales</taxon>
        <taxon>Sphingobacteriaceae</taxon>
        <taxon>Sphingobacterium</taxon>
    </lineage>
</organism>
<dbReference type="Proteomes" id="UP000245627">
    <property type="component" value="Unassembled WGS sequence"/>
</dbReference>
<dbReference type="PANTHER" id="PTHR11544">
    <property type="entry name" value="COLD SHOCK DOMAIN CONTAINING PROTEINS"/>
    <property type="match status" value="1"/>
</dbReference>
<evidence type="ECO:0000256" key="1">
    <source>
        <dbReference type="ARBA" id="ARBA00004496"/>
    </source>
</evidence>
<keyword evidence="2" id="KW-0963">Cytoplasm</keyword>
<dbReference type="InterPro" id="IPR019844">
    <property type="entry name" value="CSD_CS"/>
</dbReference>
<dbReference type="Pfam" id="PF00313">
    <property type="entry name" value="CSD"/>
    <property type="match status" value="1"/>
</dbReference>
<dbReference type="InterPro" id="IPR050181">
    <property type="entry name" value="Cold_shock_domain"/>
</dbReference>
<gene>
    <name evidence="5" type="ORF">DC487_03200</name>
</gene>
<feature type="domain" description="CSD" evidence="4">
    <location>
        <begin position="1"/>
        <end position="62"/>
    </location>
</feature>
<evidence type="ECO:0000256" key="2">
    <source>
        <dbReference type="ARBA" id="ARBA00022490"/>
    </source>
</evidence>